<name>A0ABS4L8X6_STRAV</name>
<keyword evidence="1" id="KW-0418">Kinase</keyword>
<keyword evidence="2" id="KW-1185">Reference proteome</keyword>
<protein>
    <submittedName>
        <fullName evidence="1">Sugar/nucleoside kinase (Ribokinase family)</fullName>
    </submittedName>
</protein>
<dbReference type="GO" id="GO:0016301">
    <property type="term" value="F:kinase activity"/>
    <property type="evidence" value="ECO:0007669"/>
    <property type="project" value="UniProtKB-KW"/>
</dbReference>
<evidence type="ECO:0000313" key="1">
    <source>
        <dbReference type="EMBL" id="MBP2038573.1"/>
    </source>
</evidence>
<dbReference type="RefSeq" id="WP_189972777.1">
    <property type="nucleotide sequence ID" value="NZ_BMVL01000013.1"/>
</dbReference>
<evidence type="ECO:0000313" key="2">
    <source>
        <dbReference type="Proteomes" id="UP001519310"/>
    </source>
</evidence>
<dbReference type="EMBL" id="JAGGLQ010000008">
    <property type="protein sequence ID" value="MBP2038573.1"/>
    <property type="molecule type" value="Genomic_DNA"/>
</dbReference>
<proteinExistence type="predicted"/>
<sequence>MSNIVKDATTGFVSEEELVQLAEEPSELAAGAAASGILCGAGITTAITTFSAAMQGGCPTSGCTGRC</sequence>
<accession>A0ABS4L8X6</accession>
<dbReference type="Proteomes" id="UP001519310">
    <property type="component" value="Unassembled WGS sequence"/>
</dbReference>
<organism evidence="1 2">
    <name type="scientific">Streptomyces avidinii</name>
    <dbReference type="NCBI Taxonomy" id="1895"/>
    <lineage>
        <taxon>Bacteria</taxon>
        <taxon>Bacillati</taxon>
        <taxon>Actinomycetota</taxon>
        <taxon>Actinomycetes</taxon>
        <taxon>Kitasatosporales</taxon>
        <taxon>Streptomycetaceae</taxon>
        <taxon>Streptomyces</taxon>
    </lineage>
</organism>
<keyword evidence="1" id="KW-0808">Transferase</keyword>
<gene>
    <name evidence="1" type="ORF">J2Z77_004384</name>
</gene>
<comment type="caution">
    <text evidence="1">The sequence shown here is derived from an EMBL/GenBank/DDBJ whole genome shotgun (WGS) entry which is preliminary data.</text>
</comment>
<reference evidence="1 2" key="1">
    <citation type="submission" date="2021-03" db="EMBL/GenBank/DDBJ databases">
        <title>Genomic Encyclopedia of Type Strains, Phase IV (KMG-IV): sequencing the most valuable type-strain genomes for metagenomic binning, comparative biology and taxonomic classification.</title>
        <authorList>
            <person name="Goeker M."/>
        </authorList>
    </citation>
    <scope>NUCLEOTIDE SEQUENCE [LARGE SCALE GENOMIC DNA]</scope>
    <source>
        <strain evidence="1 2">DSM 40526</strain>
    </source>
</reference>